<proteinExistence type="predicted"/>
<keyword evidence="2" id="KW-1185">Reference proteome</keyword>
<reference evidence="1" key="1">
    <citation type="journal article" date="2022" name="Front. Genet.">
        <title>Chromosome-Scale Assembly of the Dendrobium nobile Genome Provides Insights Into the Molecular Mechanism of the Biosynthesis of the Medicinal Active Ingredient of Dendrobium.</title>
        <authorList>
            <person name="Xu Q."/>
            <person name="Niu S.-C."/>
            <person name="Li K.-L."/>
            <person name="Zheng P.-J."/>
            <person name="Zhang X.-J."/>
            <person name="Jia Y."/>
            <person name="Liu Y."/>
            <person name="Niu Y.-X."/>
            <person name="Yu L.-H."/>
            <person name="Chen D.-F."/>
            <person name="Zhang G.-Q."/>
        </authorList>
    </citation>
    <scope>NUCLEOTIDE SEQUENCE</scope>
    <source>
        <tissue evidence="1">Leaf</tissue>
    </source>
</reference>
<dbReference type="Proteomes" id="UP000829196">
    <property type="component" value="Unassembled WGS sequence"/>
</dbReference>
<evidence type="ECO:0000313" key="1">
    <source>
        <dbReference type="EMBL" id="KAI0504891.1"/>
    </source>
</evidence>
<sequence length="86" mass="9595">MLFECISPRTNGLEACAMTSNFQAAISEFTVVAVQFGAAHCIVRIACNIWHTISLEFTCPAKNLLPDWSFFLLELILKQVLGLQTF</sequence>
<accession>A0A8T3B761</accession>
<dbReference type="EMBL" id="JAGYWB010000011">
    <property type="protein sequence ID" value="KAI0504891.1"/>
    <property type="molecule type" value="Genomic_DNA"/>
</dbReference>
<gene>
    <name evidence="1" type="ORF">KFK09_015845</name>
</gene>
<comment type="caution">
    <text evidence="1">The sequence shown here is derived from an EMBL/GenBank/DDBJ whole genome shotgun (WGS) entry which is preliminary data.</text>
</comment>
<dbReference type="AlphaFoldDB" id="A0A8T3B761"/>
<name>A0A8T3B761_DENNO</name>
<protein>
    <submittedName>
        <fullName evidence="1">Uncharacterized protein</fullName>
    </submittedName>
</protein>
<evidence type="ECO:0000313" key="2">
    <source>
        <dbReference type="Proteomes" id="UP000829196"/>
    </source>
</evidence>
<organism evidence="1 2">
    <name type="scientific">Dendrobium nobile</name>
    <name type="common">Orchid</name>
    <dbReference type="NCBI Taxonomy" id="94219"/>
    <lineage>
        <taxon>Eukaryota</taxon>
        <taxon>Viridiplantae</taxon>
        <taxon>Streptophyta</taxon>
        <taxon>Embryophyta</taxon>
        <taxon>Tracheophyta</taxon>
        <taxon>Spermatophyta</taxon>
        <taxon>Magnoliopsida</taxon>
        <taxon>Liliopsida</taxon>
        <taxon>Asparagales</taxon>
        <taxon>Orchidaceae</taxon>
        <taxon>Epidendroideae</taxon>
        <taxon>Malaxideae</taxon>
        <taxon>Dendrobiinae</taxon>
        <taxon>Dendrobium</taxon>
    </lineage>
</organism>